<dbReference type="GO" id="GO:0004458">
    <property type="term" value="F:D-lactate dehydrogenase (cytochrome) activity"/>
    <property type="evidence" value="ECO:0007669"/>
    <property type="project" value="TreeGrafter"/>
</dbReference>
<sequence>MMAHPAIATQPKSVLSSSSPVSRFTASASPAQRRLEQRLREETRCEVRFDPAARGLYATDASLYQIEPVGVVLPRSRADVAGAVRIAYEEGVAVLPRGGATSLSGQTIGRALILDCSKYLRRIGVIDRERRTVEVETGLVLDHLNAHLEPLGLMFGPDVSTSDRATIGGMIGNNSAGARSLKYGKMVDHVETLQVVLDDGTPATFGPLDESQLAAMIARDDRVGRLHRVVAEVVERNRVAIEAAFPRILRRVSGYNLDEFVPGLPVRPAGWLVEPFRFNLARLIVGSEGTLAVAVAATLKLMPKPKAQGLVILSFATLIQSLESVGEIVETGPASVELVDRTILDLAARNPEYARYLTFVEGRPEAVLAAQFHAESDDELRRMTDRLEHRFHGRAGVLGVRVNLKSSSKDDFWKVRKAGLSLLMGMVGDAKPVAFVEDTAVDPTRLPEFYRRFQAILHRHGTVGSCYGHADVGCLHIRPVLNTKDPRDVEKLRSIAREVADLVAEFGGAMSGEHGDGLARSGWNQRLFGPTVYAAFQTVKQAFDPLNRLNPGKVVAQPDPGADLRQGPDYHVVEPAHLMFDYTDQGGFARAVEMCSGVGVCRKTDGGTMCPSYMVTRDEDHSTRGRANLLRLVLSGALPADGLASDDLDAALDLCLGCKACKTECPSNVDLAKLKAETLYQRYQVKPPKLGARLMARLHEWYPLASALAPIVNSAARLKMTRRLNEWLLQIDHRRVLPAFVTPGRTFRAWFARHRRELDQTQEGGTARIPQGKVILLDDCFTNWHTPSVGIAAVRLLEAAGYQVELAGIPCCGRPAVSKGLLDVAKRLAEVAVDRLEPRVADGTPILGCEPSCLATLADEFRDFKIGPRALTVAQAARMADAFLADPSCVPVLPLRAPEAGEATTIHLHGHCQQKALWGNAASLTALKRVPGVRVEALDSGCCGMAGSFGYEVGHYELSRALADRVLLPAVTRAAQSSEIEVVAPGFSCRSQIKDFHGQAPRHPLEWLASRLESPSTST</sequence>
<evidence type="ECO:0000259" key="9">
    <source>
        <dbReference type="PROSITE" id="PS51379"/>
    </source>
</evidence>
<feature type="compositionally biased region" description="Low complexity" evidence="8">
    <location>
        <begin position="13"/>
        <end position="22"/>
    </location>
</feature>
<dbReference type="InterPro" id="IPR036318">
    <property type="entry name" value="FAD-bd_PCMH-like_sf"/>
</dbReference>
<dbReference type="SUPFAM" id="SSF55103">
    <property type="entry name" value="FAD-linked oxidases, C-terminal domain"/>
    <property type="match status" value="1"/>
</dbReference>
<evidence type="ECO:0000313" key="11">
    <source>
        <dbReference type="EMBL" id="ADV63337.1"/>
    </source>
</evidence>
<dbReference type="PROSITE" id="PS51387">
    <property type="entry name" value="FAD_PCMH"/>
    <property type="match status" value="1"/>
</dbReference>
<dbReference type="PANTHER" id="PTHR11748:SF119">
    <property type="entry name" value="D-2-HYDROXYGLUTARATE DEHYDROGENASE"/>
    <property type="match status" value="1"/>
</dbReference>
<dbReference type="eggNOG" id="COG0277">
    <property type="taxonomic scope" value="Bacteria"/>
</dbReference>
<dbReference type="InterPro" id="IPR004113">
    <property type="entry name" value="FAD-bd_oxidored_4_C"/>
</dbReference>
<feature type="domain" description="4Fe-4S ferredoxin-type" evidence="9">
    <location>
        <begin position="644"/>
        <end position="677"/>
    </location>
</feature>
<dbReference type="GO" id="GO:1903457">
    <property type="term" value="P:lactate catabolic process"/>
    <property type="evidence" value="ECO:0007669"/>
    <property type="project" value="TreeGrafter"/>
</dbReference>
<dbReference type="Gene3D" id="3.30.70.2740">
    <property type="match status" value="1"/>
</dbReference>
<dbReference type="eggNOG" id="COG0247">
    <property type="taxonomic scope" value="Bacteria"/>
</dbReference>
<evidence type="ECO:0000256" key="1">
    <source>
        <dbReference type="ARBA" id="ARBA00001974"/>
    </source>
</evidence>
<gene>
    <name evidence="11" type="ordered locus">Isop_2771</name>
</gene>
<dbReference type="GO" id="GO:0008720">
    <property type="term" value="F:D-lactate dehydrogenase (NAD+) activity"/>
    <property type="evidence" value="ECO:0007669"/>
    <property type="project" value="TreeGrafter"/>
</dbReference>
<proteinExistence type="predicted"/>
<evidence type="ECO:0000256" key="3">
    <source>
        <dbReference type="ARBA" id="ARBA00022723"/>
    </source>
</evidence>
<dbReference type="KEGG" id="ipa:Isop_2771"/>
<protein>
    <submittedName>
        <fullName evidence="11">FAD linked oxidase domain protein</fullName>
    </submittedName>
</protein>
<dbReference type="GO" id="GO:0051536">
    <property type="term" value="F:iron-sulfur cluster binding"/>
    <property type="evidence" value="ECO:0007669"/>
    <property type="project" value="UniProtKB-KW"/>
</dbReference>
<dbReference type="InParanoid" id="E8R0K5"/>
<keyword evidence="4" id="KW-0274">FAD</keyword>
<dbReference type="FunCoup" id="E8R0K5">
    <property type="interactions" value="52"/>
</dbReference>
<dbReference type="SUPFAM" id="SSF56176">
    <property type="entry name" value="FAD-binding/transporter-associated domain-like"/>
    <property type="match status" value="1"/>
</dbReference>
<organism evidence="11 12">
    <name type="scientific">Isosphaera pallida (strain ATCC 43644 / DSM 9630 / IS1B)</name>
    <dbReference type="NCBI Taxonomy" id="575540"/>
    <lineage>
        <taxon>Bacteria</taxon>
        <taxon>Pseudomonadati</taxon>
        <taxon>Planctomycetota</taxon>
        <taxon>Planctomycetia</taxon>
        <taxon>Isosphaerales</taxon>
        <taxon>Isosphaeraceae</taxon>
        <taxon>Isosphaera</taxon>
    </lineage>
</organism>
<keyword evidence="12" id="KW-1185">Reference proteome</keyword>
<dbReference type="AlphaFoldDB" id="E8R0K5"/>
<dbReference type="EMBL" id="CP002353">
    <property type="protein sequence ID" value="ADV63337.1"/>
    <property type="molecule type" value="Genomic_DNA"/>
</dbReference>
<dbReference type="InterPro" id="IPR016164">
    <property type="entry name" value="FAD-linked_Oxase-like_C"/>
</dbReference>
<dbReference type="Pfam" id="PF01565">
    <property type="entry name" value="FAD_binding_4"/>
    <property type="match status" value="1"/>
</dbReference>
<reference key="1">
    <citation type="submission" date="2010-11" db="EMBL/GenBank/DDBJ databases">
        <title>The complete sequence of chromosome of Isophaera pallida ATCC 43644.</title>
        <authorList>
            <consortium name="US DOE Joint Genome Institute (JGI-PGF)"/>
            <person name="Lucas S."/>
            <person name="Copeland A."/>
            <person name="Lapidus A."/>
            <person name="Bruce D."/>
            <person name="Goodwin L."/>
            <person name="Pitluck S."/>
            <person name="Kyrpides N."/>
            <person name="Mavromatis K."/>
            <person name="Pagani I."/>
            <person name="Ivanova N."/>
            <person name="Saunders E."/>
            <person name="Brettin T."/>
            <person name="Detter J.C."/>
            <person name="Han C."/>
            <person name="Tapia R."/>
            <person name="Land M."/>
            <person name="Hauser L."/>
            <person name="Markowitz V."/>
            <person name="Cheng J.-F."/>
            <person name="Hugenholtz P."/>
            <person name="Woyke T."/>
            <person name="Wu D."/>
            <person name="Eisen J.A."/>
        </authorList>
    </citation>
    <scope>NUCLEOTIDE SEQUENCE</scope>
    <source>
        <strain>ATCC 43644</strain>
    </source>
</reference>
<dbReference type="PANTHER" id="PTHR11748">
    <property type="entry name" value="D-LACTATE DEHYDROGENASE"/>
    <property type="match status" value="1"/>
</dbReference>
<feature type="region of interest" description="Disordered" evidence="8">
    <location>
        <begin position="1"/>
        <end position="33"/>
    </location>
</feature>
<evidence type="ECO:0000256" key="8">
    <source>
        <dbReference type="SAM" id="MobiDB-lite"/>
    </source>
</evidence>
<name>E8R0K5_ISOPI</name>
<comment type="cofactor">
    <cofactor evidence="1">
        <name>FAD</name>
        <dbReference type="ChEBI" id="CHEBI:57692"/>
    </cofactor>
</comment>
<keyword evidence="3" id="KW-0479">Metal-binding</keyword>
<evidence type="ECO:0000256" key="4">
    <source>
        <dbReference type="ARBA" id="ARBA00022827"/>
    </source>
</evidence>
<dbReference type="Proteomes" id="UP000008631">
    <property type="component" value="Chromosome"/>
</dbReference>
<evidence type="ECO:0000256" key="7">
    <source>
        <dbReference type="ARBA" id="ARBA00023014"/>
    </source>
</evidence>
<keyword evidence="6" id="KW-0408">Iron</keyword>
<dbReference type="InterPro" id="IPR016171">
    <property type="entry name" value="Vanillyl_alc_oxidase_C-sub2"/>
</dbReference>
<keyword evidence="7" id="KW-0411">Iron-sulfur</keyword>
<dbReference type="InterPro" id="IPR017900">
    <property type="entry name" value="4Fe4S_Fe_S_CS"/>
</dbReference>
<dbReference type="InterPro" id="IPR017896">
    <property type="entry name" value="4Fe4S_Fe-S-bd"/>
</dbReference>
<dbReference type="Pfam" id="PF02913">
    <property type="entry name" value="FAD-oxidase_C"/>
    <property type="match status" value="1"/>
</dbReference>
<dbReference type="InterPro" id="IPR006094">
    <property type="entry name" value="Oxid_FAD_bind_N"/>
</dbReference>
<dbReference type="GO" id="GO:0046872">
    <property type="term" value="F:metal ion binding"/>
    <property type="evidence" value="ECO:0007669"/>
    <property type="project" value="UniProtKB-KW"/>
</dbReference>
<dbReference type="SUPFAM" id="SSF46548">
    <property type="entry name" value="alpha-helical ferredoxin"/>
    <property type="match status" value="1"/>
</dbReference>
<dbReference type="PROSITE" id="PS00198">
    <property type="entry name" value="4FE4S_FER_1"/>
    <property type="match status" value="1"/>
</dbReference>
<evidence type="ECO:0000256" key="2">
    <source>
        <dbReference type="ARBA" id="ARBA00022630"/>
    </source>
</evidence>
<dbReference type="Pfam" id="PF13183">
    <property type="entry name" value="Fer4_8"/>
    <property type="match status" value="1"/>
</dbReference>
<dbReference type="Gene3D" id="3.30.465.10">
    <property type="match status" value="1"/>
</dbReference>
<keyword evidence="2" id="KW-0285">Flavoprotein</keyword>
<accession>E8R0K5</accession>
<evidence type="ECO:0000313" key="12">
    <source>
        <dbReference type="Proteomes" id="UP000008631"/>
    </source>
</evidence>
<dbReference type="GO" id="GO:0071949">
    <property type="term" value="F:FAD binding"/>
    <property type="evidence" value="ECO:0007669"/>
    <property type="project" value="InterPro"/>
</dbReference>
<dbReference type="HOGENOM" id="CLU_010756_0_0_0"/>
<dbReference type="Gene3D" id="1.10.45.10">
    <property type="entry name" value="Vanillyl-alcohol Oxidase, Chain A, domain 4"/>
    <property type="match status" value="1"/>
</dbReference>
<dbReference type="Gene3D" id="3.30.43.10">
    <property type="entry name" value="Uridine Diphospho-n-acetylenolpyruvylglucosamine Reductase, domain 2"/>
    <property type="match status" value="1"/>
</dbReference>
<reference evidence="11 12" key="2">
    <citation type="journal article" date="2011" name="Stand. Genomic Sci.">
        <title>Complete genome sequence of Isosphaera pallida type strain (IS1B).</title>
        <authorList>
            <consortium name="US DOE Joint Genome Institute (JGI-PGF)"/>
            <person name="Goker M."/>
            <person name="Cleland D."/>
            <person name="Saunders E."/>
            <person name="Lapidus A."/>
            <person name="Nolan M."/>
            <person name="Lucas S."/>
            <person name="Hammon N."/>
            <person name="Deshpande S."/>
            <person name="Cheng J.F."/>
            <person name="Tapia R."/>
            <person name="Han C."/>
            <person name="Goodwin L."/>
            <person name="Pitluck S."/>
            <person name="Liolios K."/>
            <person name="Pagani I."/>
            <person name="Ivanova N."/>
            <person name="Mavromatis K."/>
            <person name="Pati A."/>
            <person name="Chen A."/>
            <person name="Palaniappan K."/>
            <person name="Land M."/>
            <person name="Hauser L."/>
            <person name="Chang Y.J."/>
            <person name="Jeffries C.D."/>
            <person name="Detter J.C."/>
            <person name="Beck B."/>
            <person name="Woyke T."/>
            <person name="Bristow J."/>
            <person name="Eisen J.A."/>
            <person name="Markowitz V."/>
            <person name="Hugenholtz P."/>
            <person name="Kyrpides N.C."/>
            <person name="Klenk H.P."/>
        </authorList>
    </citation>
    <scope>NUCLEOTIDE SEQUENCE [LARGE SCALE GENOMIC DNA]</scope>
    <source>
        <strain evidence="12">ATCC 43644 / DSM 9630 / IS1B</strain>
    </source>
</reference>
<evidence type="ECO:0000259" key="10">
    <source>
        <dbReference type="PROSITE" id="PS51387"/>
    </source>
</evidence>
<dbReference type="InterPro" id="IPR016167">
    <property type="entry name" value="FAD-bd_PCMH_sub1"/>
</dbReference>
<dbReference type="Pfam" id="PF02754">
    <property type="entry name" value="CCG"/>
    <property type="match status" value="1"/>
</dbReference>
<dbReference type="RefSeq" id="WP_013565625.1">
    <property type="nucleotide sequence ID" value="NC_014962.1"/>
</dbReference>
<dbReference type="InterPro" id="IPR016166">
    <property type="entry name" value="FAD-bd_PCMH"/>
</dbReference>
<dbReference type="STRING" id="575540.Isop_2771"/>
<feature type="domain" description="FAD-binding PCMH-type" evidence="10">
    <location>
        <begin position="64"/>
        <end position="304"/>
    </location>
</feature>
<dbReference type="PROSITE" id="PS51379">
    <property type="entry name" value="4FE4S_FER_2"/>
    <property type="match status" value="1"/>
</dbReference>
<evidence type="ECO:0000256" key="6">
    <source>
        <dbReference type="ARBA" id="ARBA00023004"/>
    </source>
</evidence>
<keyword evidence="5" id="KW-0560">Oxidoreductase</keyword>
<dbReference type="InterPro" id="IPR016169">
    <property type="entry name" value="FAD-bd_PCMH_sub2"/>
</dbReference>
<dbReference type="InterPro" id="IPR004017">
    <property type="entry name" value="Cys_rich_dom"/>
</dbReference>
<evidence type="ECO:0000256" key="5">
    <source>
        <dbReference type="ARBA" id="ARBA00023002"/>
    </source>
</evidence>